<protein>
    <submittedName>
        <fullName evidence="1">Uncharacterized protein</fullName>
    </submittedName>
</protein>
<sequence length="1183" mass="128959">MSIKARGRVTFHKMPETSYVHIAYANSADGVKDFSTSISAGKLYVGMYVDFNASASGNPGSYKWQPVGGADIKHEVDKLVSRGDQLVVNGNASMGDNTNFHDLTYDGKERCGGSASFTKTFLNSWTIAYADELIPVDQDAEYEFSFDAKSLSSKTKAYSYLKFVDIDGNGISASNVMFIPGTTTELAKDLKNGDTVVYLKNVTEAWKKSVKSYQFGFIFWNYKDSRGYQYPVETYSRKVYPKLFDGASAINVGANTIALSSPWSGGTIAKGTPLSQKSDAGEYAYAGIIGSAVPTKWTHYQARYRGLGTNKSVSVSNIRHGAAFMCPGFLWFYENTDDNQAWVANISVRKVNKGDKGDPGESAYTVMCSPATAVFNTDENGNLLTDAIVTVKVKQGAKDVDVNGRVSVTGATNFTKGEARVNGATVTLAKAGVAKQSVSAGGTTTTLPCTSGSVELQIAVDANTKLTSTIPFSVNVTRFLAEAKSDMKRFERTFTEFKGAETSMSAFKSNILQSAREISREVSEQAVGAQNLLKDSELKALDSVSIRWPQRNVCAVRNKGYNGTNALRVNFAGLTGSDSNYNGLFWDKEHVIKVERGGTYTFSFFAMSPAPSKVEGVWNEIHFWDSPNGSRQSQLTSMSMHEKLTTAYKLFTQTFTIPNSAQHEYIEIALFSLRNGEVYFSRPCLTKTDGYVGWSRSREDGERIGGNIMRGTRKFDGDFSINGTLTENGNGEFSTLSLAGVLYCNLPTKAIEANKDYMLSFWVKSSGDLTARLRNPNSDATPTCVLTENSDGVFATDAAAQRGNSTIAKKEAFTRVWMHFRTNANVADNMQVVFSKASATTAVICGLKLEKGVEVTEWTDDANTVSSSLSDIKTLTRQTSREIEFTITNGLRKIGININGNDDSVVVKAGVFKVETPNGTVSLIAQDGKIFIDLIDARKIVAEGVKSQTIDALNATFKKLNVEDGKFSGKLDGVEGSFKRLTCVDNDGKVVGEISFDSSGRIWLSGDFYHQGTKDGRGLRFYASDIWCRGSFGTAQRNTIVVNGSYAYYYVNGPGKPGVYVSLSSMTSSGGQKFYRLPCNGLGLFAPSGTEGFPADTVVFNISGTTTYYYELQMFDTQRCMVVNANDNYSDVYIYSNGNGVQWKGGEMAEVVRLPCEHMTPVPGNSVLGRGLLVGAFRDNDWK</sequence>
<gene>
    <name evidence="1" type="ORF">HMPREF9135_0425</name>
</gene>
<dbReference type="RefSeq" id="WP_021588831.1">
    <property type="nucleotide sequence ID" value="NZ_AWEY01000007.1"/>
</dbReference>
<proteinExistence type="predicted"/>
<dbReference type="Gene3D" id="2.60.120.260">
    <property type="entry name" value="Galactose-binding domain-like"/>
    <property type="match status" value="2"/>
</dbReference>
<accession>U2QG80</accession>
<dbReference type="PATRIC" id="fig|1115809.3.peg.245"/>
<organism evidence="1 2">
    <name type="scientific">Segatella baroniae F0067</name>
    <dbReference type="NCBI Taxonomy" id="1115809"/>
    <lineage>
        <taxon>Bacteria</taxon>
        <taxon>Pseudomonadati</taxon>
        <taxon>Bacteroidota</taxon>
        <taxon>Bacteroidia</taxon>
        <taxon>Bacteroidales</taxon>
        <taxon>Prevotellaceae</taxon>
        <taxon>Segatella</taxon>
    </lineage>
</organism>
<evidence type="ECO:0000313" key="2">
    <source>
        <dbReference type="Proteomes" id="UP000016648"/>
    </source>
</evidence>
<reference evidence="1 2" key="1">
    <citation type="submission" date="2013-08" db="EMBL/GenBank/DDBJ databases">
        <authorList>
            <person name="Durkin A.S."/>
            <person name="Haft D.R."/>
            <person name="McCorrison J."/>
            <person name="Torralba M."/>
            <person name="Gillis M."/>
            <person name="Haft D.H."/>
            <person name="Methe B."/>
            <person name="Sutton G."/>
            <person name="Nelson K.E."/>
        </authorList>
    </citation>
    <scope>NUCLEOTIDE SEQUENCE [LARGE SCALE GENOMIC DNA]</scope>
    <source>
        <strain evidence="1 2">F0067</strain>
    </source>
</reference>
<dbReference type="EMBL" id="AWEY01000007">
    <property type="protein sequence ID" value="ERK40333.1"/>
    <property type="molecule type" value="Genomic_DNA"/>
</dbReference>
<dbReference type="AlphaFoldDB" id="U2QG80"/>
<comment type="caution">
    <text evidence="1">The sequence shown here is derived from an EMBL/GenBank/DDBJ whole genome shotgun (WGS) entry which is preliminary data.</text>
</comment>
<evidence type="ECO:0000313" key="1">
    <source>
        <dbReference type="EMBL" id="ERK40333.1"/>
    </source>
</evidence>
<name>U2QG80_9BACT</name>
<keyword evidence="2" id="KW-1185">Reference proteome</keyword>
<dbReference type="Proteomes" id="UP000016648">
    <property type="component" value="Unassembled WGS sequence"/>
</dbReference>